<dbReference type="InterPro" id="IPR002772">
    <property type="entry name" value="Glyco_hydro_3_C"/>
</dbReference>
<dbReference type="PANTHER" id="PTHR30620:SF123">
    <property type="entry name" value="BETA-XYLOSIDASE"/>
    <property type="match status" value="1"/>
</dbReference>
<dbReference type="GO" id="GO:0008422">
    <property type="term" value="F:beta-glucosidase activity"/>
    <property type="evidence" value="ECO:0007669"/>
    <property type="project" value="TreeGrafter"/>
</dbReference>
<evidence type="ECO:0000313" key="5">
    <source>
        <dbReference type="Proteomes" id="UP000199705"/>
    </source>
</evidence>
<dbReference type="InterPro" id="IPR026891">
    <property type="entry name" value="Fn3-like"/>
</dbReference>
<dbReference type="PROSITE" id="PS01161">
    <property type="entry name" value="GLC_GALNAC_ISOMERASE"/>
    <property type="match status" value="1"/>
</dbReference>
<dbReference type="InterPro" id="IPR051915">
    <property type="entry name" value="Cellulose_Degrad_GH3"/>
</dbReference>
<keyword evidence="5" id="KW-1185">Reference proteome</keyword>
<dbReference type="GO" id="GO:0009251">
    <property type="term" value="P:glucan catabolic process"/>
    <property type="evidence" value="ECO:0007669"/>
    <property type="project" value="TreeGrafter"/>
</dbReference>
<dbReference type="Pfam" id="PF00933">
    <property type="entry name" value="Glyco_hydro_3"/>
    <property type="match status" value="1"/>
</dbReference>
<dbReference type="InterPro" id="IPR013783">
    <property type="entry name" value="Ig-like_fold"/>
</dbReference>
<dbReference type="PANTHER" id="PTHR30620">
    <property type="entry name" value="PERIPLASMIC BETA-GLUCOSIDASE-RELATED"/>
    <property type="match status" value="1"/>
</dbReference>
<dbReference type="InterPro" id="IPR001764">
    <property type="entry name" value="Glyco_hydro_3_N"/>
</dbReference>
<feature type="domain" description="Fibronectin type III-like" evidence="3">
    <location>
        <begin position="727"/>
        <end position="796"/>
    </location>
</feature>
<comment type="similarity">
    <text evidence="1">Belongs to the glycosyl hydrolase 3 family.</text>
</comment>
<dbReference type="SUPFAM" id="SSF52279">
    <property type="entry name" value="Beta-D-glucan exohydrolase, C-terminal domain"/>
    <property type="match status" value="1"/>
</dbReference>
<dbReference type="GO" id="GO:0006044">
    <property type="term" value="P:N-acetylglucosamine metabolic process"/>
    <property type="evidence" value="ECO:0007669"/>
    <property type="project" value="InterPro"/>
</dbReference>
<dbReference type="Pfam" id="PF14310">
    <property type="entry name" value="Fn3-like"/>
    <property type="match status" value="1"/>
</dbReference>
<evidence type="ECO:0000313" key="4">
    <source>
        <dbReference type="EMBL" id="SDH93775.1"/>
    </source>
</evidence>
<dbReference type="InterPro" id="IPR018321">
    <property type="entry name" value="Glucosamine6P_isomerase_CS"/>
</dbReference>
<keyword evidence="2" id="KW-0378">Hydrolase</keyword>
<dbReference type="Proteomes" id="UP000199705">
    <property type="component" value="Unassembled WGS sequence"/>
</dbReference>
<dbReference type="InterPro" id="IPR036962">
    <property type="entry name" value="Glyco_hydro_3_N_sf"/>
</dbReference>
<sequence length="808" mass="87523">MPHEKLLVTTPTTARRTSNDALHVGDACDASLHLKIKYLDTMQKKLCLFTAFAFVINIGAAQVYKDPKAPVPVRVKDLLNRMTLEEKVGQMSMNSLKGSMQNPIAYGVCESPFTNINDIATLSVAAKKYAKEKTRLGIPPIQIGECLHGQLAAGATIFPQAIAQGSTWNPALIEKMGSMIAYEASSSGVDQALSPLFDLIRDPRYGRNEECYAEDPYLVSRMGTSFVIGMQGDPSQTINGIGKDKVMCTAKHFAAYSIPVAGINLAPASVGERELRSMFLPPFKDAVQKANIYAVMPAYNEIDGVPAHANHFLLQTILREEWGFKGYVFSDYEGLKHLYTFHHIAKDAEGAAPIGLNAGVDLEAPSPDVYDKLIGLVKSGKVNEALIDSAVARILTIKFKAGLFEKALPDTSALKKRVHTADHIALSQQIAEESIILLKNDKQLLPLNMNSLKSLAVIGPNANEVQYGDYSSTRDSRSGTTVLDGIKQLAGNKIKINYAKGCALSGPDKSGFPEAVKAAKNSDAVIVVLGTTSVVFSGVGWDGHAPESEPKDPFTCGEGYDVTDIDPDGVQRELLQAVYKTGKPVILVLVHGRPQSISWEKENIPAVVEAWYPGERGGNAIANILFGKVNPSGRLTVSIPQSTGHIPVFYNHVASNKGFYHNPGSTEKPGQDYVFSSPDALFPFGYGLSYTSFKYSNLQVSAASFGKNETITVSVDVTNSGGMAGKEVVQMYLGNKVNSVTTPVMALKGFDKINLKPGETKTVKFTVKPEDIAIWNNQMKQVTEPGTFDVMIARSAEDVVLKKTIEYK</sequence>
<dbReference type="STRING" id="551996.SAMN05192573_11460"/>
<dbReference type="FunFam" id="3.40.50.1700:FF:000009">
    <property type="entry name" value="Periplasmic beta-glucosidase"/>
    <property type="match status" value="1"/>
</dbReference>
<dbReference type="Gene3D" id="3.20.20.300">
    <property type="entry name" value="Glycoside hydrolase, family 3, N-terminal domain"/>
    <property type="match status" value="1"/>
</dbReference>
<dbReference type="Pfam" id="PF01915">
    <property type="entry name" value="Glyco_hydro_3_C"/>
    <property type="match status" value="1"/>
</dbReference>
<dbReference type="Gene3D" id="3.40.50.1700">
    <property type="entry name" value="Glycoside hydrolase family 3 C-terminal domain"/>
    <property type="match status" value="1"/>
</dbReference>
<dbReference type="InterPro" id="IPR017853">
    <property type="entry name" value="GH"/>
</dbReference>
<evidence type="ECO:0000256" key="1">
    <source>
        <dbReference type="ARBA" id="ARBA00005336"/>
    </source>
</evidence>
<gene>
    <name evidence="4" type="ORF">SAMN05192573_11460</name>
</gene>
<dbReference type="InterPro" id="IPR036881">
    <property type="entry name" value="Glyco_hydro_3_C_sf"/>
</dbReference>
<name>A0A1G8GHB9_9SPHI</name>
<dbReference type="AlphaFoldDB" id="A0A1G8GHB9"/>
<dbReference type="SUPFAM" id="SSF51445">
    <property type="entry name" value="(Trans)glycosidases"/>
    <property type="match status" value="1"/>
</dbReference>
<dbReference type="FunFam" id="2.60.40.10:FF:000495">
    <property type="entry name" value="Periplasmic beta-glucosidase"/>
    <property type="match status" value="1"/>
</dbReference>
<organism evidence="4 5">
    <name type="scientific">Mucilaginibacter gossypii</name>
    <dbReference type="NCBI Taxonomy" id="551996"/>
    <lineage>
        <taxon>Bacteria</taxon>
        <taxon>Pseudomonadati</taxon>
        <taxon>Bacteroidota</taxon>
        <taxon>Sphingobacteriia</taxon>
        <taxon>Sphingobacteriales</taxon>
        <taxon>Sphingobacteriaceae</taxon>
        <taxon>Mucilaginibacter</taxon>
    </lineage>
</organism>
<evidence type="ECO:0000259" key="3">
    <source>
        <dbReference type="SMART" id="SM01217"/>
    </source>
</evidence>
<evidence type="ECO:0000256" key="2">
    <source>
        <dbReference type="ARBA" id="ARBA00022801"/>
    </source>
</evidence>
<reference evidence="5" key="1">
    <citation type="submission" date="2016-10" db="EMBL/GenBank/DDBJ databases">
        <authorList>
            <person name="Varghese N."/>
            <person name="Submissions S."/>
        </authorList>
    </citation>
    <scope>NUCLEOTIDE SEQUENCE [LARGE SCALE GENOMIC DNA]</scope>
    <source>
        <strain evidence="5">Gh-67</strain>
    </source>
</reference>
<dbReference type="Gene3D" id="2.60.40.10">
    <property type="entry name" value="Immunoglobulins"/>
    <property type="match status" value="1"/>
</dbReference>
<protein>
    <submittedName>
        <fullName evidence="4">Beta-glucosidase</fullName>
    </submittedName>
</protein>
<dbReference type="PRINTS" id="PR00133">
    <property type="entry name" value="GLHYDRLASE3"/>
</dbReference>
<dbReference type="EMBL" id="FNCG01000014">
    <property type="protein sequence ID" value="SDH93775.1"/>
    <property type="molecule type" value="Genomic_DNA"/>
</dbReference>
<dbReference type="SMART" id="SM01217">
    <property type="entry name" value="Fn3_like"/>
    <property type="match status" value="1"/>
</dbReference>
<proteinExistence type="inferred from homology"/>
<accession>A0A1G8GHB9</accession>
<dbReference type="GO" id="GO:0004342">
    <property type="term" value="F:glucosamine-6-phosphate deaminase activity"/>
    <property type="evidence" value="ECO:0007669"/>
    <property type="project" value="InterPro"/>
</dbReference>